<dbReference type="EMBL" id="JRLV01000026">
    <property type="protein sequence ID" value="KGO78804.1"/>
    <property type="molecule type" value="Genomic_DNA"/>
</dbReference>
<evidence type="ECO:0000313" key="3">
    <source>
        <dbReference type="Proteomes" id="UP000030129"/>
    </source>
</evidence>
<evidence type="ECO:0008006" key="4">
    <source>
        <dbReference type="Google" id="ProtNLM"/>
    </source>
</evidence>
<dbReference type="STRING" id="1406840.Q763_16590"/>
<protein>
    <recommendedName>
        <fullName evidence="4">Haem-binding uptake Tiki superfamily ChaN domain-containing protein</fullName>
    </recommendedName>
</protein>
<reference evidence="2 3" key="1">
    <citation type="submission" date="2013-09" db="EMBL/GenBank/DDBJ databases">
        <authorList>
            <person name="Zeng Z."/>
            <person name="Chen C."/>
        </authorList>
    </citation>
    <scope>NUCLEOTIDE SEQUENCE [LARGE SCALE GENOMIC DNA]</scope>
    <source>
        <strain evidence="2 3">F44-8</strain>
    </source>
</reference>
<sequence length="405" mass="47178">MKKKILMLFIPIIFISNLFSQVKTDVDLIKDNTFYFKIEEGNSFGEGFDILKKEICNSQFVILGEEHFSAKVSEFTNSIIPALSENGFKYFAAEIGSNSANIITELIKNNENLYDFNTRVNNLVGEIPIPFFDGEEDEVFLKSFLKNDFEIWGLDQEYLTSQVFLIDRLYQLSNKSAKLQSVYLIAKEFIISETKKGRNDKKYKVFTTLLNSEITNGFFEKLNKEDKETSKIISDLKKSWEIYSLREKNDLYGSIHERLKVMQDNFISNYNRALKTEKQPKVFMKIGGVHASKGRSHHNIYDIGNFLMELANFNDSKSVHILIFPSAYLNNDGTISENIEKEDEQIFNPVVDFESNKWTLIDLRSIEKSSWNYKIQSESLKDYMYRFDYIVLTPASKQTKLNYKK</sequence>
<feature type="chain" id="PRO_5002002302" description="Haem-binding uptake Tiki superfamily ChaN domain-containing protein" evidence="1">
    <location>
        <begin position="21"/>
        <end position="405"/>
    </location>
</feature>
<organism evidence="2 3">
    <name type="scientific">Flavobacterium beibuense F44-8</name>
    <dbReference type="NCBI Taxonomy" id="1406840"/>
    <lineage>
        <taxon>Bacteria</taxon>
        <taxon>Pseudomonadati</taxon>
        <taxon>Bacteroidota</taxon>
        <taxon>Flavobacteriia</taxon>
        <taxon>Flavobacteriales</taxon>
        <taxon>Flavobacteriaceae</taxon>
        <taxon>Flavobacterium</taxon>
    </lineage>
</organism>
<proteinExistence type="predicted"/>
<dbReference type="Proteomes" id="UP000030129">
    <property type="component" value="Unassembled WGS sequence"/>
</dbReference>
<evidence type="ECO:0000256" key="1">
    <source>
        <dbReference type="SAM" id="SignalP"/>
    </source>
</evidence>
<dbReference type="eggNOG" id="ENOG502Z9PJ">
    <property type="taxonomic scope" value="Bacteria"/>
</dbReference>
<feature type="signal peptide" evidence="1">
    <location>
        <begin position="1"/>
        <end position="20"/>
    </location>
</feature>
<dbReference type="AlphaFoldDB" id="A0A0A2LG04"/>
<gene>
    <name evidence="2" type="ORF">Q763_16590</name>
</gene>
<name>A0A0A2LG04_9FLAO</name>
<keyword evidence="3" id="KW-1185">Reference proteome</keyword>
<accession>A0A0A2LG04</accession>
<dbReference type="RefSeq" id="WP_035136089.1">
    <property type="nucleotide sequence ID" value="NZ_JRLV01000026.1"/>
</dbReference>
<evidence type="ECO:0000313" key="2">
    <source>
        <dbReference type="EMBL" id="KGO78804.1"/>
    </source>
</evidence>
<comment type="caution">
    <text evidence="2">The sequence shown here is derived from an EMBL/GenBank/DDBJ whole genome shotgun (WGS) entry which is preliminary data.</text>
</comment>
<keyword evidence="1" id="KW-0732">Signal</keyword>
<dbReference type="SUPFAM" id="SSF159501">
    <property type="entry name" value="EreA/ChaN-like"/>
    <property type="match status" value="1"/>
</dbReference>